<dbReference type="GO" id="GO:0003677">
    <property type="term" value="F:DNA binding"/>
    <property type="evidence" value="ECO:0007669"/>
    <property type="project" value="UniProtKB-KW"/>
</dbReference>
<organism evidence="1 2">
    <name type="scientific">Sphingomonas aquatilis</name>
    <dbReference type="NCBI Taxonomy" id="93063"/>
    <lineage>
        <taxon>Bacteria</taxon>
        <taxon>Pseudomonadati</taxon>
        <taxon>Pseudomonadota</taxon>
        <taxon>Alphaproteobacteria</taxon>
        <taxon>Sphingomonadales</taxon>
        <taxon>Sphingomonadaceae</taxon>
        <taxon>Sphingomonas</taxon>
    </lineage>
</organism>
<evidence type="ECO:0000313" key="1">
    <source>
        <dbReference type="EMBL" id="MBB3874841.1"/>
    </source>
</evidence>
<proteinExistence type="predicted"/>
<dbReference type="Gene3D" id="1.10.260.40">
    <property type="entry name" value="lambda repressor-like DNA-binding domains"/>
    <property type="match status" value="1"/>
</dbReference>
<keyword evidence="1" id="KW-0238">DNA-binding</keyword>
<dbReference type="EMBL" id="JACIDB010000001">
    <property type="protein sequence ID" value="MBB3874841.1"/>
    <property type="molecule type" value="Genomic_DNA"/>
</dbReference>
<accession>A0AAW3TQL4</accession>
<dbReference type="RefSeq" id="WP_147035431.1">
    <property type="nucleotide sequence ID" value="NZ_JACIDB010000001.1"/>
</dbReference>
<dbReference type="Proteomes" id="UP000528945">
    <property type="component" value="Unassembled WGS sequence"/>
</dbReference>
<reference evidence="1 2" key="1">
    <citation type="submission" date="2020-08" db="EMBL/GenBank/DDBJ databases">
        <title>Genomic Encyclopedia of Type Strains, Phase IV (KMG-IV): sequencing the most valuable type-strain genomes for metagenomic binning, comparative biology and taxonomic classification.</title>
        <authorList>
            <person name="Goeker M."/>
        </authorList>
    </citation>
    <scope>NUCLEOTIDE SEQUENCE [LARGE SCALE GENOMIC DNA]</scope>
    <source>
        <strain evidence="1 2">DSM 15581</strain>
    </source>
</reference>
<comment type="caution">
    <text evidence="1">The sequence shown here is derived from an EMBL/GenBank/DDBJ whole genome shotgun (WGS) entry which is preliminary data.</text>
</comment>
<dbReference type="InterPro" id="IPR010982">
    <property type="entry name" value="Lambda_DNA-bd_dom_sf"/>
</dbReference>
<sequence length="83" mass="9554">MVFDSDFGKQGVARDLFRLRFRRLRIEQPAFAARFGLTFGMVKDQEQARAKPSKAFKVLVAAIELDPALMERAARIAQERWPD</sequence>
<keyword evidence="2" id="KW-1185">Reference proteome</keyword>
<gene>
    <name evidence="1" type="ORF">GGR47_001057</name>
</gene>
<evidence type="ECO:0000313" key="2">
    <source>
        <dbReference type="Proteomes" id="UP000528945"/>
    </source>
</evidence>
<name>A0AAW3TQL4_9SPHN</name>
<dbReference type="AlphaFoldDB" id="A0AAW3TQL4"/>
<protein>
    <submittedName>
        <fullName evidence="1">DNA-binding transcriptional regulator YiaG</fullName>
    </submittedName>
</protein>